<name>A0A9W6M7I3_9MICO</name>
<dbReference type="AlphaFoldDB" id="A0A9W6M7I3"/>
<accession>A0A9W6M7I3</accession>
<evidence type="ECO:0000313" key="2">
    <source>
        <dbReference type="EMBL" id="GLK00442.1"/>
    </source>
</evidence>
<gene>
    <name evidence="2" type="ORF">GCM10017596_01570</name>
</gene>
<dbReference type="RefSeq" id="WP_204938163.1">
    <property type="nucleotide sequence ID" value="NZ_BAAAUM010000001.1"/>
</dbReference>
<evidence type="ECO:0000313" key="3">
    <source>
        <dbReference type="Proteomes" id="UP001142325"/>
    </source>
</evidence>
<comment type="caution">
    <text evidence="2">The sequence shown here is derived from an EMBL/GenBank/DDBJ whole genome shotgun (WGS) entry which is preliminary data.</text>
</comment>
<evidence type="ECO:0000256" key="1">
    <source>
        <dbReference type="SAM" id="Phobius"/>
    </source>
</evidence>
<dbReference type="Proteomes" id="UP001142325">
    <property type="component" value="Unassembled WGS sequence"/>
</dbReference>
<sequence length="55" mass="5897">MNILLVVVVVIAVILAITGGLVQSLNFLLWVGLVLLAIAVIAWLIRSISGRNTTR</sequence>
<keyword evidence="3" id="KW-1185">Reference proteome</keyword>
<organism evidence="2 3">
    <name type="scientific">Microbacterium keratanolyticum</name>
    <dbReference type="NCBI Taxonomy" id="67574"/>
    <lineage>
        <taxon>Bacteria</taxon>
        <taxon>Bacillati</taxon>
        <taxon>Actinomycetota</taxon>
        <taxon>Actinomycetes</taxon>
        <taxon>Micrococcales</taxon>
        <taxon>Microbacteriaceae</taxon>
        <taxon>Microbacterium</taxon>
    </lineage>
</organism>
<reference evidence="2" key="2">
    <citation type="submission" date="2023-01" db="EMBL/GenBank/DDBJ databases">
        <authorList>
            <person name="Sun Q."/>
            <person name="Evtushenko L."/>
        </authorList>
    </citation>
    <scope>NUCLEOTIDE SEQUENCE</scope>
    <source>
        <strain evidence="2">VKM Ac-1958</strain>
    </source>
</reference>
<protein>
    <recommendedName>
        <fullName evidence="4">DUF2207 domain-containing protein</fullName>
    </recommendedName>
</protein>
<proteinExistence type="predicted"/>
<reference evidence="2" key="1">
    <citation type="journal article" date="2014" name="Int. J. Syst. Evol. Microbiol.">
        <title>Complete genome sequence of Corynebacterium casei LMG S-19264T (=DSM 44701T), isolated from a smear-ripened cheese.</title>
        <authorList>
            <consortium name="US DOE Joint Genome Institute (JGI-PGF)"/>
            <person name="Walter F."/>
            <person name="Albersmeier A."/>
            <person name="Kalinowski J."/>
            <person name="Ruckert C."/>
        </authorList>
    </citation>
    <scope>NUCLEOTIDE SEQUENCE</scope>
    <source>
        <strain evidence="2">VKM Ac-1958</strain>
    </source>
</reference>
<keyword evidence="1" id="KW-0812">Transmembrane</keyword>
<dbReference type="EMBL" id="BSET01000001">
    <property type="protein sequence ID" value="GLK00442.1"/>
    <property type="molecule type" value="Genomic_DNA"/>
</dbReference>
<keyword evidence="1" id="KW-1133">Transmembrane helix</keyword>
<feature type="transmembrane region" description="Helical" evidence="1">
    <location>
        <begin position="26"/>
        <end position="45"/>
    </location>
</feature>
<keyword evidence="1" id="KW-0472">Membrane</keyword>
<evidence type="ECO:0008006" key="4">
    <source>
        <dbReference type="Google" id="ProtNLM"/>
    </source>
</evidence>